<dbReference type="InterPro" id="IPR039447">
    <property type="entry name" value="UreH-like_TM_dom"/>
</dbReference>
<evidence type="ECO:0000313" key="4">
    <source>
        <dbReference type="Proteomes" id="UP000306416"/>
    </source>
</evidence>
<evidence type="ECO:0000313" key="3">
    <source>
        <dbReference type="EMBL" id="TGU70904.1"/>
    </source>
</evidence>
<accession>A0A4S1CBZ6</accession>
<feature type="transmembrane region" description="Helical" evidence="1">
    <location>
        <begin position="6"/>
        <end position="32"/>
    </location>
</feature>
<dbReference type="RefSeq" id="WP_135872340.1">
    <property type="nucleotide sequence ID" value="NZ_SRSC01000004.1"/>
</dbReference>
<comment type="caution">
    <text evidence="3">The sequence shown here is derived from an EMBL/GenBank/DDBJ whole genome shotgun (WGS) entry which is preliminary data.</text>
</comment>
<dbReference type="AlphaFoldDB" id="A0A4S1CBZ6"/>
<name>A0A4S1CBZ6_9BACT</name>
<sequence>MLQIWLAFLAGLAGSFHCIGMCGGIVAAISLKDSSNAFAARLRSQLFYNTGRIATYTVLGAVAGLIGSSLDLMSMKVVFRWFMVGANLMVIMVGLSSALGLNVLNLSTLEGTGARFLTAPLKRLLAANSPLASLPLGLVLGFLPCGLVYAPLLAAAGTGSPVIGAATMAAMGLGTVPVLLAFGTASSAVSGALKNAMLRAAGLAIALMGVAGLWRVLGKMAAHH</sequence>
<dbReference type="PANTHER" id="PTHR42208">
    <property type="entry name" value="HEAVY METAL TRANSPORTER-RELATED"/>
    <property type="match status" value="1"/>
</dbReference>
<feature type="transmembrane region" description="Helical" evidence="1">
    <location>
        <begin position="125"/>
        <end position="150"/>
    </location>
</feature>
<dbReference type="EMBL" id="SRSC01000004">
    <property type="protein sequence ID" value="TGU70904.1"/>
    <property type="molecule type" value="Genomic_DNA"/>
</dbReference>
<feature type="domain" description="Urease accessory protein UreH-like transmembrane" evidence="2">
    <location>
        <begin position="7"/>
        <end position="210"/>
    </location>
</feature>
<feature type="transmembrane region" description="Helical" evidence="1">
    <location>
        <begin position="81"/>
        <end position="104"/>
    </location>
</feature>
<proteinExistence type="predicted"/>
<evidence type="ECO:0000259" key="2">
    <source>
        <dbReference type="Pfam" id="PF13386"/>
    </source>
</evidence>
<keyword evidence="4" id="KW-1185">Reference proteome</keyword>
<dbReference type="PANTHER" id="PTHR42208:SF1">
    <property type="entry name" value="HEAVY METAL TRANSPORTER"/>
    <property type="match status" value="1"/>
</dbReference>
<keyword evidence="1" id="KW-0812">Transmembrane</keyword>
<keyword evidence="1" id="KW-1133">Transmembrane helix</keyword>
<feature type="transmembrane region" description="Helical" evidence="1">
    <location>
        <begin position="162"/>
        <end position="184"/>
    </location>
</feature>
<keyword evidence="1" id="KW-0472">Membrane</keyword>
<dbReference type="Proteomes" id="UP000306416">
    <property type="component" value="Unassembled WGS sequence"/>
</dbReference>
<gene>
    <name evidence="3" type="ORF">E4633_18130</name>
</gene>
<reference evidence="3 4" key="1">
    <citation type="submission" date="2019-04" db="EMBL/GenBank/DDBJ databases">
        <title>Geobacter oryzae sp. nov., ferric-reducing bacteria isolated from paddy soil.</title>
        <authorList>
            <person name="Xu Z."/>
            <person name="Masuda Y."/>
            <person name="Itoh H."/>
            <person name="Senoo K."/>
        </authorList>
    </citation>
    <scope>NUCLEOTIDE SEQUENCE [LARGE SCALE GENOMIC DNA]</scope>
    <source>
        <strain evidence="3 4">Red111</strain>
    </source>
</reference>
<feature type="transmembrane region" description="Helical" evidence="1">
    <location>
        <begin position="53"/>
        <end position="75"/>
    </location>
</feature>
<protein>
    <submittedName>
        <fullName evidence="3">Sulfite exporter TauE/SafE family protein</fullName>
    </submittedName>
</protein>
<organism evidence="3 4">
    <name type="scientific">Geomonas terrae</name>
    <dbReference type="NCBI Taxonomy" id="2562681"/>
    <lineage>
        <taxon>Bacteria</taxon>
        <taxon>Pseudomonadati</taxon>
        <taxon>Thermodesulfobacteriota</taxon>
        <taxon>Desulfuromonadia</taxon>
        <taxon>Geobacterales</taxon>
        <taxon>Geobacteraceae</taxon>
        <taxon>Geomonas</taxon>
    </lineage>
</organism>
<feature type="transmembrane region" description="Helical" evidence="1">
    <location>
        <begin position="196"/>
        <end position="217"/>
    </location>
</feature>
<evidence type="ECO:0000256" key="1">
    <source>
        <dbReference type="SAM" id="Phobius"/>
    </source>
</evidence>
<dbReference type="Pfam" id="PF13386">
    <property type="entry name" value="DsbD_2"/>
    <property type="match status" value="1"/>
</dbReference>